<protein>
    <recommendedName>
        <fullName evidence="6">K Homology domain-containing protein</fullName>
    </recommendedName>
</protein>
<feature type="domain" description="K Homology" evidence="6">
    <location>
        <begin position="21"/>
        <end position="91"/>
    </location>
</feature>
<dbReference type="InterPro" id="IPR004087">
    <property type="entry name" value="KH_dom"/>
</dbReference>
<proteinExistence type="predicted"/>
<evidence type="ECO:0000256" key="4">
    <source>
        <dbReference type="PROSITE-ProRule" id="PRU00117"/>
    </source>
</evidence>
<accession>A0A8S1E8X3</accession>
<dbReference type="InterPro" id="IPR015096">
    <property type="entry name" value="FUBP_C"/>
</dbReference>
<keyword evidence="2" id="KW-0677">Repeat</keyword>
<dbReference type="CDD" id="cd22397">
    <property type="entry name" value="KH-I_FUBP_rpt2"/>
    <property type="match status" value="1"/>
</dbReference>
<evidence type="ECO:0000256" key="1">
    <source>
        <dbReference type="ARBA" id="ARBA00004123"/>
    </source>
</evidence>
<dbReference type="CDD" id="cd22399">
    <property type="entry name" value="KH-I_FUBP_rpt4"/>
    <property type="match status" value="1"/>
</dbReference>
<evidence type="ECO:0000313" key="7">
    <source>
        <dbReference type="EMBL" id="CAB3400275.1"/>
    </source>
</evidence>
<gene>
    <name evidence="7" type="ORF">CBOVIS_LOCUS3245</name>
</gene>
<dbReference type="InterPro" id="IPR036612">
    <property type="entry name" value="KH_dom_type_1_sf"/>
</dbReference>
<dbReference type="SUPFAM" id="SSF54791">
    <property type="entry name" value="Eukaryotic type KH-domain (KH-domain type I)"/>
    <property type="match status" value="4"/>
</dbReference>
<dbReference type="OrthoDB" id="5204190at2759"/>
<dbReference type="Proteomes" id="UP000494206">
    <property type="component" value="Unassembled WGS sequence"/>
</dbReference>
<dbReference type="PROSITE" id="PS50084">
    <property type="entry name" value="KH_TYPE_1"/>
    <property type="match status" value="4"/>
</dbReference>
<feature type="domain" description="K Homology" evidence="6">
    <location>
        <begin position="280"/>
        <end position="351"/>
    </location>
</feature>
<keyword evidence="3" id="KW-0539">Nucleus</keyword>
<dbReference type="Pfam" id="PF00013">
    <property type="entry name" value="KH_1"/>
    <property type="match status" value="4"/>
</dbReference>
<sequence>MQGIDGSLVQIGAPYLGQMTDNLTELFPVPENTVGLVIGRGGSEIQNIQSMSGCRVQMCPDADSSGYRQVTLQGNRANIEKAKQLINDVVMRAQQRQHGGSHGQQTFDASRSITIDIQIPAGKCGLIIGKQGETIRQLQEQAGCKMLMIQDTQEVTGVPKPLRICGEPEKVEIARRLVAELLSKEEGNNGASRVGQDPASSAKGEVVVPRSSVGMIIGKGGETIKRLAMETGTKIQFKPDEDPNSAERCAVIMGTRDQIYQATELITELVNKSANNQNQTQETFFMHIPANKTGLVIGKGGETIKQINSESGAHCELSREAPPNPQEKVFIIKGTPQQIQHAQHIIKIKVGDIPPNTPVPMIGGGGGGPMMGNGNFPHQGQFNGQYGAQPVHQQWGQPMPPNVQYAQYQQTATGTVVPQPYAQPQPQPGTGQPTINPATGQPDYSAQWAEYYRNVGLMEQAAMVENQMKQNAARAQAAATGSATSTAYAAGSQYPTGVPGPVAAQPTTGAGGQQYAQYQPVGGFPPTSQFQGQGQPQPF</sequence>
<dbReference type="InterPro" id="IPR004088">
    <property type="entry name" value="KH_dom_type_1"/>
</dbReference>
<keyword evidence="8" id="KW-1185">Reference proteome</keyword>
<evidence type="ECO:0000256" key="5">
    <source>
        <dbReference type="SAM" id="MobiDB-lite"/>
    </source>
</evidence>
<dbReference type="CDD" id="cd22398">
    <property type="entry name" value="KH-I_FUBP_rpt3"/>
    <property type="match status" value="1"/>
</dbReference>
<evidence type="ECO:0000256" key="3">
    <source>
        <dbReference type="ARBA" id="ARBA00023242"/>
    </source>
</evidence>
<reference evidence="7 8" key="1">
    <citation type="submission" date="2020-04" db="EMBL/GenBank/DDBJ databases">
        <authorList>
            <person name="Laetsch R D."/>
            <person name="Stevens L."/>
            <person name="Kumar S."/>
            <person name="Blaxter L. M."/>
        </authorList>
    </citation>
    <scope>NUCLEOTIDE SEQUENCE [LARGE SCALE GENOMIC DNA]</scope>
</reference>
<dbReference type="PANTHER" id="PTHR10288">
    <property type="entry name" value="KH DOMAIN CONTAINING RNA BINDING PROTEIN"/>
    <property type="match status" value="1"/>
</dbReference>
<dbReference type="GO" id="GO:0005634">
    <property type="term" value="C:nucleus"/>
    <property type="evidence" value="ECO:0007669"/>
    <property type="project" value="UniProtKB-SubCell"/>
</dbReference>
<dbReference type="GO" id="GO:0003723">
    <property type="term" value="F:RNA binding"/>
    <property type="evidence" value="ECO:0007669"/>
    <property type="project" value="UniProtKB-UniRule"/>
</dbReference>
<keyword evidence="4" id="KW-0694">RNA-binding</keyword>
<dbReference type="EMBL" id="CADEPM010000002">
    <property type="protein sequence ID" value="CAB3400275.1"/>
    <property type="molecule type" value="Genomic_DNA"/>
</dbReference>
<evidence type="ECO:0000259" key="6">
    <source>
        <dbReference type="SMART" id="SM00322"/>
    </source>
</evidence>
<comment type="caution">
    <text evidence="7">The sequence shown here is derived from an EMBL/GenBank/DDBJ whole genome shotgun (WGS) entry which is preliminary data.</text>
</comment>
<dbReference type="Pfam" id="PF09005">
    <property type="entry name" value="FUBP_C"/>
    <property type="match status" value="1"/>
</dbReference>
<dbReference type="GO" id="GO:0006355">
    <property type="term" value="P:regulation of DNA-templated transcription"/>
    <property type="evidence" value="ECO:0007669"/>
    <property type="project" value="InterPro"/>
</dbReference>
<dbReference type="SMART" id="SM00322">
    <property type="entry name" value="KH"/>
    <property type="match status" value="4"/>
</dbReference>
<feature type="domain" description="K Homology" evidence="6">
    <location>
        <begin position="111"/>
        <end position="183"/>
    </location>
</feature>
<evidence type="ECO:0000256" key="2">
    <source>
        <dbReference type="ARBA" id="ARBA00022737"/>
    </source>
</evidence>
<feature type="domain" description="K Homology" evidence="6">
    <location>
        <begin position="200"/>
        <end position="271"/>
    </location>
</feature>
<feature type="region of interest" description="Disordered" evidence="5">
    <location>
        <begin position="499"/>
        <end position="539"/>
    </location>
</feature>
<dbReference type="AlphaFoldDB" id="A0A8S1E8X3"/>
<evidence type="ECO:0000313" key="8">
    <source>
        <dbReference type="Proteomes" id="UP000494206"/>
    </source>
</evidence>
<feature type="region of interest" description="Disordered" evidence="5">
    <location>
        <begin position="417"/>
        <end position="442"/>
    </location>
</feature>
<organism evidence="7 8">
    <name type="scientific">Caenorhabditis bovis</name>
    <dbReference type="NCBI Taxonomy" id="2654633"/>
    <lineage>
        <taxon>Eukaryota</taxon>
        <taxon>Metazoa</taxon>
        <taxon>Ecdysozoa</taxon>
        <taxon>Nematoda</taxon>
        <taxon>Chromadorea</taxon>
        <taxon>Rhabditida</taxon>
        <taxon>Rhabditina</taxon>
        <taxon>Rhabditomorpha</taxon>
        <taxon>Rhabditoidea</taxon>
        <taxon>Rhabditidae</taxon>
        <taxon>Peloderinae</taxon>
        <taxon>Caenorhabditis</taxon>
    </lineage>
</organism>
<dbReference type="Gene3D" id="3.30.1370.10">
    <property type="entry name" value="K Homology domain, type 1"/>
    <property type="match status" value="4"/>
</dbReference>
<comment type="subcellular location">
    <subcellularLocation>
        <location evidence="1">Nucleus</location>
    </subcellularLocation>
</comment>
<name>A0A8S1E8X3_9PELO</name>